<sequence length="1515" mass="165881">MQAHQNPNPNPQIFTPNHNYSFFDFSNSINQQHQQRQQQQGHQFVDLEKMNSINVGSGGSDCQFASPSAARSGRSVPRLVKVRRHGSSSSQRGRSSGVPFRSGFESAGGVQDLGDRYQRWKPFSASDSGEKNDCLNKFDSSVSGNYESVECRNSGGFVFGGNSRLNSMGSVGALGTEGMERLKIGEEVEERASSSFNYAAEAGGFVFGSRSDKGSSLDGGSAPAMSKLGDDLSKLNIEVPHTQSCDGLKKNDGVNVDSEVNVVRAFAFRGSGNVGSSADENADSTMHNEYGKSDGYKKIEDSGCEVDLEDGFTCFTFGSKNKNKVDSSGGGFAANKLSDEINNLNIKESGNNVEAGTTEGTDYKVNEKSSFVFGSDETNVGYSFGSNVNNVTGKMNKLDIGSKVGDFGSSYSEDFGNTEDASFKIDETSAFTFGSDKYHAGNFIDNYLNELPKKIEKVHIGSKIGNSSKCDAEAPYSSSSFRISSEDREPGISTSNIFNASPTRVTFQAASFGGTGGQSSENWRPVGATASSYSSSSGGTTFHSVGEDFECSSTDDTGQKSVGTTFHSVGEDVESTSMEGGGHKADSFSGNRVEQRFMFHSSFSAPKLDPSSSSRGSLYTGLNQRPGFSAKKGQMNRTKSKTRKSKSRQPGQAYLWAAQNYGSKEANHQENQESVGHYSPMDFSPCEETLAVDQSSRETSVASEEHFNHDGHSFLNDTYPSVSANGPDEDLVSVTDNVDIDEDDLKSGKLDEKQFEDHCEKHAELRCSSEESLPLPGSENLIFNSEKIANGNDAGVVAAETLFGFHQNAEGQESDRKTQFSSTPVSEDVTGAKFTFAASGFSLEHFSAAKRHLRRKNRVKTGHDLPSSSNVNQQFDSSSMQFFPFASNSLNFSNELSQKGDSPSCFTVGEKNSETVKDSEVKQQSVLRDSEIPPFQEACEKWRLRGNQAYTNGDLSKAEEYYTKGVNCVFRGEMSKSCSRALMLCYSNRAVVRMAAGRMREALGDCLKATKIDHEFLKAQVRAANCHLALGEVEDAIGYFKKILPSGDVVCLDRKTIIEASTGLQKAQQLANYLDRCTELLRRKTCQDAESALKIIADALIIGPYSEKLLQMKAEALLVLRQHSELIQLCEQSLEFAEKNFASASGDGQREKKLNGPESIKIGAARIWRSFMISKSYFYMGKLDEALKLLDIPEQDVSVVQEYENSYLESSVTLAVTIRGLLRHKIAGNEAFQSGRHSEAIEHYTSAISCNVESRPFAAICFCNRAAAYQALGQITEAIADCSLAIALDGNYPKAISRRATLHELIRDYSQAVNDLQKFIFLLEKQMGEKANSSATLSKSTGSAKDLRQARARLSTLEEEARKGIPLNMYLILGVEPTGTASEIKKAYRKAALRHHPDKAGQFLARSDNGDDGLWKEIAEEVHKDADRLFKMIGEAYAVLSDPVKRSRYDLEEESRNALKKGNGCSNQSMPSDAYGYQYDRSSSSSSSRHNWQDSRRAYRSQYQWSDAYRSNRYS</sequence>
<dbReference type="EMBL" id="JBBNAG010000006">
    <property type="protein sequence ID" value="KAK9125172.1"/>
    <property type="molecule type" value="Genomic_DNA"/>
</dbReference>
<dbReference type="CDD" id="cd06257">
    <property type="entry name" value="DnaJ"/>
    <property type="match status" value="1"/>
</dbReference>
<protein>
    <recommendedName>
        <fullName evidence="2">J domain-containing protein</fullName>
    </recommendedName>
</protein>
<dbReference type="SUPFAM" id="SSF46565">
    <property type="entry name" value="Chaperone J-domain"/>
    <property type="match status" value="1"/>
</dbReference>
<accession>A0AAP0J067</accession>
<dbReference type="PRINTS" id="PR00625">
    <property type="entry name" value="JDOMAIN"/>
</dbReference>
<dbReference type="InterPro" id="IPR036869">
    <property type="entry name" value="J_dom_sf"/>
</dbReference>
<feature type="compositionally biased region" description="Polar residues" evidence="1">
    <location>
        <begin position="610"/>
        <end position="623"/>
    </location>
</feature>
<feature type="compositionally biased region" description="Low complexity" evidence="1">
    <location>
        <begin position="527"/>
        <end position="539"/>
    </location>
</feature>
<feature type="region of interest" description="Disordered" evidence="1">
    <location>
        <begin position="1455"/>
        <end position="1494"/>
    </location>
</feature>
<dbReference type="InterPro" id="IPR011990">
    <property type="entry name" value="TPR-like_helical_dom_sf"/>
</dbReference>
<feature type="compositionally biased region" description="Low complexity" evidence="1">
    <location>
        <begin position="87"/>
        <end position="97"/>
    </location>
</feature>
<evidence type="ECO:0000313" key="3">
    <source>
        <dbReference type="EMBL" id="KAK9125172.1"/>
    </source>
</evidence>
<dbReference type="PANTHER" id="PTHR45181:SF4">
    <property type="entry name" value="HEAT SHOCK PROTEIN DNAJ WITH TETRATRICOPEPTIDE REPEAT-CONTAINING PROTEIN"/>
    <property type="match status" value="1"/>
</dbReference>
<keyword evidence="4" id="KW-1185">Reference proteome</keyword>
<organism evidence="3 4">
    <name type="scientific">Stephania cephalantha</name>
    <dbReference type="NCBI Taxonomy" id="152367"/>
    <lineage>
        <taxon>Eukaryota</taxon>
        <taxon>Viridiplantae</taxon>
        <taxon>Streptophyta</taxon>
        <taxon>Embryophyta</taxon>
        <taxon>Tracheophyta</taxon>
        <taxon>Spermatophyta</taxon>
        <taxon>Magnoliopsida</taxon>
        <taxon>Ranunculales</taxon>
        <taxon>Menispermaceae</taxon>
        <taxon>Menispermoideae</taxon>
        <taxon>Cissampelideae</taxon>
        <taxon>Stephania</taxon>
    </lineage>
</organism>
<dbReference type="InterPro" id="IPR001623">
    <property type="entry name" value="DnaJ_domain"/>
</dbReference>
<dbReference type="SUPFAM" id="SSF48452">
    <property type="entry name" value="TPR-like"/>
    <property type="match status" value="2"/>
</dbReference>
<reference evidence="3 4" key="1">
    <citation type="submission" date="2024-01" db="EMBL/GenBank/DDBJ databases">
        <title>Genome assemblies of Stephania.</title>
        <authorList>
            <person name="Yang L."/>
        </authorList>
    </citation>
    <scope>NUCLEOTIDE SEQUENCE [LARGE SCALE GENOMIC DNA]</scope>
    <source>
        <strain evidence="3">JXDWG</strain>
        <tissue evidence="3">Leaf</tissue>
    </source>
</reference>
<feature type="region of interest" description="Disordered" evidence="1">
    <location>
        <begin position="509"/>
        <end position="539"/>
    </location>
</feature>
<dbReference type="Gene3D" id="1.25.40.10">
    <property type="entry name" value="Tetratricopeptide repeat domain"/>
    <property type="match status" value="2"/>
</dbReference>
<evidence type="ECO:0000256" key="1">
    <source>
        <dbReference type="SAM" id="MobiDB-lite"/>
    </source>
</evidence>
<name>A0AAP0J067_9MAGN</name>
<feature type="compositionally biased region" description="Basic residues" evidence="1">
    <location>
        <begin position="638"/>
        <end position="647"/>
    </location>
</feature>
<comment type="caution">
    <text evidence="3">The sequence shown here is derived from an EMBL/GenBank/DDBJ whole genome shotgun (WGS) entry which is preliminary data.</text>
</comment>
<feature type="region of interest" description="Disordered" evidence="1">
    <location>
        <begin position="603"/>
        <end position="651"/>
    </location>
</feature>
<dbReference type="InterPro" id="IPR018253">
    <property type="entry name" value="DnaJ_domain_CS"/>
</dbReference>
<dbReference type="SMART" id="SM00028">
    <property type="entry name" value="TPR"/>
    <property type="match status" value="7"/>
</dbReference>
<evidence type="ECO:0000313" key="4">
    <source>
        <dbReference type="Proteomes" id="UP001419268"/>
    </source>
</evidence>
<dbReference type="PROSITE" id="PS50076">
    <property type="entry name" value="DNAJ_2"/>
    <property type="match status" value="1"/>
</dbReference>
<feature type="domain" description="J" evidence="2">
    <location>
        <begin position="1368"/>
        <end position="1453"/>
    </location>
</feature>
<evidence type="ECO:0000259" key="2">
    <source>
        <dbReference type="PROSITE" id="PS50076"/>
    </source>
</evidence>
<dbReference type="Proteomes" id="UP001419268">
    <property type="component" value="Unassembled WGS sequence"/>
</dbReference>
<dbReference type="Pfam" id="PF00226">
    <property type="entry name" value="DnaJ"/>
    <property type="match status" value="1"/>
</dbReference>
<dbReference type="InterPro" id="IPR019734">
    <property type="entry name" value="TPR_rpt"/>
</dbReference>
<dbReference type="Gene3D" id="1.10.287.110">
    <property type="entry name" value="DnaJ domain"/>
    <property type="match status" value="1"/>
</dbReference>
<gene>
    <name evidence="3" type="ORF">Scep_014018</name>
</gene>
<dbReference type="PROSITE" id="PS00636">
    <property type="entry name" value="DNAJ_1"/>
    <property type="match status" value="1"/>
</dbReference>
<dbReference type="SMART" id="SM00271">
    <property type="entry name" value="DnaJ"/>
    <property type="match status" value="1"/>
</dbReference>
<dbReference type="PANTHER" id="PTHR45181">
    <property type="entry name" value="HEAT SHOCK PROTEIN DNAJ WITH TETRATRICOPEPTIDE REPEAT-CONTAINING PROTEIN"/>
    <property type="match status" value="1"/>
</dbReference>
<proteinExistence type="predicted"/>
<feature type="region of interest" description="Disordered" evidence="1">
    <location>
        <begin position="58"/>
        <end position="109"/>
    </location>
</feature>